<dbReference type="InterPro" id="IPR052021">
    <property type="entry name" value="Type-I_RS_S_subunit"/>
</dbReference>
<dbReference type="EMBL" id="CP024723">
    <property type="protein sequence ID" value="ATV25944.1"/>
    <property type="molecule type" value="Genomic_DNA"/>
</dbReference>
<name>A0A2D3L5U9_PREIN</name>
<feature type="domain" description="Type I restriction modification DNA specificity" evidence="4">
    <location>
        <begin position="44"/>
        <end position="224"/>
    </location>
</feature>
<keyword evidence="2" id="KW-0680">Restriction system</keyword>
<protein>
    <submittedName>
        <fullName evidence="5">Restriction endonuclease subunit S</fullName>
    </submittedName>
</protein>
<dbReference type="InterPro" id="IPR044946">
    <property type="entry name" value="Restrct_endonuc_typeI_TRD_sf"/>
</dbReference>
<gene>
    <name evidence="5" type="ORF">CTM62_03875</name>
</gene>
<evidence type="ECO:0000256" key="2">
    <source>
        <dbReference type="ARBA" id="ARBA00022747"/>
    </source>
</evidence>
<evidence type="ECO:0000256" key="3">
    <source>
        <dbReference type="ARBA" id="ARBA00023125"/>
    </source>
</evidence>
<dbReference type="Pfam" id="PF01420">
    <property type="entry name" value="Methylase_S"/>
    <property type="match status" value="1"/>
</dbReference>
<dbReference type="Gene3D" id="3.90.220.20">
    <property type="entry name" value="DNA methylase specificity domains"/>
    <property type="match status" value="1"/>
</dbReference>
<dbReference type="SUPFAM" id="SSF116734">
    <property type="entry name" value="DNA methylase specificity domain"/>
    <property type="match status" value="1"/>
</dbReference>
<evidence type="ECO:0000259" key="4">
    <source>
        <dbReference type="Pfam" id="PF01420"/>
    </source>
</evidence>
<keyword evidence="5" id="KW-0540">Nuclease</keyword>
<comment type="similarity">
    <text evidence="1">Belongs to the type-I restriction system S methylase family.</text>
</comment>
<evidence type="ECO:0000313" key="6">
    <source>
        <dbReference type="Proteomes" id="UP000229630"/>
    </source>
</evidence>
<evidence type="ECO:0000256" key="1">
    <source>
        <dbReference type="ARBA" id="ARBA00010923"/>
    </source>
</evidence>
<keyword evidence="3" id="KW-0238">DNA-binding</keyword>
<sequence length="252" mass="28791">MQTAYYIYRAYQTPFCKNRRLNDNLEQQAQALFRSWFVDSPNPNWGEATLSEVASFIGGYSYKGKELTDSSNIAMATIKNFERNGGFKVDGFKDITPSAKLKECHYVNMFDILVAHTDLTQNADVIGNAELLLTYGKYDSIIFSMDLVKVLPKNNFPYRFLLAAMLKNNIFKGHSLGYVNGTTVLHLNKKALPEFEIRIPSKADAEKMNDALVPYYKLMAKLLQENDRLIRFRDTLIPKLMSGELKINDINN</sequence>
<dbReference type="Proteomes" id="UP000229630">
    <property type="component" value="Chromosome 1"/>
</dbReference>
<dbReference type="InterPro" id="IPR000055">
    <property type="entry name" value="Restrct_endonuc_typeI_TRD"/>
</dbReference>
<organism evidence="5 6">
    <name type="scientific">Prevotella intermedia</name>
    <dbReference type="NCBI Taxonomy" id="28131"/>
    <lineage>
        <taxon>Bacteria</taxon>
        <taxon>Pseudomonadati</taxon>
        <taxon>Bacteroidota</taxon>
        <taxon>Bacteroidia</taxon>
        <taxon>Bacteroidales</taxon>
        <taxon>Prevotellaceae</taxon>
        <taxon>Prevotella</taxon>
    </lineage>
</organism>
<keyword evidence="5" id="KW-0378">Hydrolase</keyword>
<dbReference type="PANTHER" id="PTHR30408">
    <property type="entry name" value="TYPE-1 RESTRICTION ENZYME ECOKI SPECIFICITY PROTEIN"/>
    <property type="match status" value="1"/>
</dbReference>
<dbReference type="PANTHER" id="PTHR30408:SF13">
    <property type="entry name" value="TYPE I RESTRICTION ENZYME HINDI SPECIFICITY SUBUNIT"/>
    <property type="match status" value="1"/>
</dbReference>
<dbReference type="GO" id="GO:0009307">
    <property type="term" value="P:DNA restriction-modification system"/>
    <property type="evidence" value="ECO:0007669"/>
    <property type="project" value="UniProtKB-KW"/>
</dbReference>
<proteinExistence type="inferred from homology"/>
<accession>A0A2D3L5U9</accession>
<reference evidence="5 6" key="1">
    <citation type="submission" date="2017-11" db="EMBL/GenBank/DDBJ databases">
        <title>Genome sequencing of Prevotella intermedia KCOM 2837.</title>
        <authorList>
            <person name="Kook J.-K."/>
            <person name="Park S.-N."/>
            <person name="Lim Y.K."/>
        </authorList>
    </citation>
    <scope>NUCLEOTIDE SEQUENCE [LARGE SCALE GENOMIC DNA]</scope>
    <source>
        <strain evidence="5 6">KCOM 2837</strain>
    </source>
</reference>
<dbReference type="GO" id="GO:0003677">
    <property type="term" value="F:DNA binding"/>
    <property type="evidence" value="ECO:0007669"/>
    <property type="project" value="UniProtKB-KW"/>
</dbReference>
<dbReference type="GO" id="GO:0004519">
    <property type="term" value="F:endonuclease activity"/>
    <property type="evidence" value="ECO:0007669"/>
    <property type="project" value="UniProtKB-KW"/>
</dbReference>
<dbReference type="AlphaFoldDB" id="A0A2D3L5U9"/>
<dbReference type="RefSeq" id="WP_100019027.1">
    <property type="nucleotide sequence ID" value="NZ_CP024723.1"/>
</dbReference>
<keyword evidence="5" id="KW-0255">Endonuclease</keyword>
<evidence type="ECO:0000313" key="5">
    <source>
        <dbReference type="EMBL" id="ATV25944.1"/>
    </source>
</evidence>
<dbReference type="REBASE" id="225705">
    <property type="entry name" value="S3.Pin2837ORF3885P"/>
</dbReference>